<feature type="non-terminal residue" evidence="2">
    <location>
        <position position="57"/>
    </location>
</feature>
<feature type="compositionally biased region" description="Basic and acidic residues" evidence="1">
    <location>
        <begin position="1"/>
        <end position="17"/>
    </location>
</feature>
<name>A0A6J4N1R4_9BACT</name>
<feature type="region of interest" description="Disordered" evidence="1">
    <location>
        <begin position="1"/>
        <end position="57"/>
    </location>
</feature>
<proteinExistence type="predicted"/>
<feature type="compositionally biased region" description="Basic residues" evidence="1">
    <location>
        <begin position="47"/>
        <end position="57"/>
    </location>
</feature>
<gene>
    <name evidence="2" type="ORF">AVDCRST_MAG89-4844</name>
</gene>
<evidence type="ECO:0000313" key="2">
    <source>
        <dbReference type="EMBL" id="CAA9374054.1"/>
    </source>
</evidence>
<reference evidence="2" key="1">
    <citation type="submission" date="2020-02" db="EMBL/GenBank/DDBJ databases">
        <authorList>
            <person name="Meier V. D."/>
        </authorList>
    </citation>
    <scope>NUCLEOTIDE SEQUENCE</scope>
    <source>
        <strain evidence="2">AVDCRST_MAG89</strain>
    </source>
</reference>
<evidence type="ECO:0000256" key="1">
    <source>
        <dbReference type="SAM" id="MobiDB-lite"/>
    </source>
</evidence>
<dbReference type="EMBL" id="CADCTV010001017">
    <property type="protein sequence ID" value="CAA9374054.1"/>
    <property type="molecule type" value="Genomic_DNA"/>
</dbReference>
<accession>A0A6J4N1R4</accession>
<feature type="compositionally biased region" description="Basic and acidic residues" evidence="1">
    <location>
        <begin position="30"/>
        <end position="41"/>
    </location>
</feature>
<sequence length="57" mass="6096">EPRRAEPGAARAGDRPAARVAQRQGAASDAGHHAAEHHAGGAERQQLRRVRRGTIPR</sequence>
<feature type="non-terminal residue" evidence="2">
    <location>
        <position position="1"/>
    </location>
</feature>
<dbReference type="AlphaFoldDB" id="A0A6J4N1R4"/>
<protein>
    <submittedName>
        <fullName evidence="2">Uncharacterized protein</fullName>
    </submittedName>
</protein>
<organism evidence="2">
    <name type="scientific">uncultured Gemmatimonadota bacterium</name>
    <dbReference type="NCBI Taxonomy" id="203437"/>
    <lineage>
        <taxon>Bacteria</taxon>
        <taxon>Pseudomonadati</taxon>
        <taxon>Gemmatimonadota</taxon>
        <taxon>environmental samples</taxon>
    </lineage>
</organism>